<gene>
    <name evidence="1" type="primary">TOP1_2</name>
    <name evidence="1" type="ORF">DSO57_1034759</name>
</gene>
<evidence type="ECO:0000313" key="1">
    <source>
        <dbReference type="EMBL" id="KAJ9075568.1"/>
    </source>
</evidence>
<dbReference type="EC" id="5.6.2.1" evidence="1"/>
<sequence>MSDGSDSDVPLSSRLLNKPKITNGNGSHSPSRNDRPNQAQSMNSETPNSRNTSRGSRPSYKEESSSDSDVPLAAKKPKKLSNGSSALIQPKVPTRKNSSTKIKEEDSDSDIPLAKKSSVKLAKSSVNGIKRKDSDASSLEKKRKLSASTGQRVSVKKESKPTKLTTSKVKTEIKKSSIKKEDEDNGGEEKEAEEYQWWLEEREDDSIKWETLEHYGVLFPPEYVPHGVKMNYDGKPVTLPPAAEEVAGFYAALLESDHGVNPVFQKNFFKDFLAVLKKCKADTPIKEFSKCDFRPMFDYFQEEKEKKKALTKEEKLQIKKEKDLIEAKYGIALLDGRKEKVGNFRIEPPGLFRGRGQHPRTGCLKQRVVPEQITINIGKGVPVPPPAPGAQMG</sequence>
<protein>
    <submittedName>
        <fullName evidence="1">DNA topoisomerase 1</fullName>
        <ecNumber evidence="1">5.6.2.1</ecNumber>
    </submittedName>
</protein>
<dbReference type="EMBL" id="QTSX02002424">
    <property type="protein sequence ID" value="KAJ9075568.1"/>
    <property type="molecule type" value="Genomic_DNA"/>
</dbReference>
<keyword evidence="1" id="KW-0413">Isomerase</keyword>
<comment type="caution">
    <text evidence="1">The sequence shown here is derived from an EMBL/GenBank/DDBJ whole genome shotgun (WGS) entry which is preliminary data.</text>
</comment>
<reference evidence="1" key="1">
    <citation type="submission" date="2022-04" db="EMBL/GenBank/DDBJ databases">
        <title>Genome of the entomopathogenic fungus Entomophthora muscae.</title>
        <authorList>
            <person name="Elya C."/>
            <person name="Lovett B.R."/>
            <person name="Lee E."/>
            <person name="Macias A.M."/>
            <person name="Hajek A.E."/>
            <person name="De Bivort B.L."/>
            <person name="Kasson M.T."/>
            <person name="De Fine Licht H.H."/>
            <person name="Stajich J.E."/>
        </authorList>
    </citation>
    <scope>NUCLEOTIDE SEQUENCE</scope>
    <source>
        <strain evidence="1">Berkeley</strain>
    </source>
</reference>
<accession>A0ACC2TLN9</accession>
<name>A0ACC2TLN9_9FUNG</name>
<organism evidence="1 2">
    <name type="scientific">Entomophthora muscae</name>
    <dbReference type="NCBI Taxonomy" id="34485"/>
    <lineage>
        <taxon>Eukaryota</taxon>
        <taxon>Fungi</taxon>
        <taxon>Fungi incertae sedis</taxon>
        <taxon>Zoopagomycota</taxon>
        <taxon>Entomophthoromycotina</taxon>
        <taxon>Entomophthoromycetes</taxon>
        <taxon>Entomophthorales</taxon>
        <taxon>Entomophthoraceae</taxon>
        <taxon>Entomophthora</taxon>
    </lineage>
</organism>
<dbReference type="Proteomes" id="UP001165960">
    <property type="component" value="Unassembled WGS sequence"/>
</dbReference>
<evidence type="ECO:0000313" key="2">
    <source>
        <dbReference type="Proteomes" id="UP001165960"/>
    </source>
</evidence>
<keyword evidence="2" id="KW-1185">Reference proteome</keyword>
<proteinExistence type="predicted"/>